<name>A0ABS6BJU5_9SPHN</name>
<protein>
    <recommendedName>
        <fullName evidence="5">Lipoprotein</fullName>
    </recommendedName>
</protein>
<evidence type="ECO:0000256" key="2">
    <source>
        <dbReference type="SAM" id="SignalP"/>
    </source>
</evidence>
<evidence type="ECO:0000256" key="1">
    <source>
        <dbReference type="SAM" id="MobiDB-lite"/>
    </source>
</evidence>
<evidence type="ECO:0000313" key="3">
    <source>
        <dbReference type="EMBL" id="MBU3078101.1"/>
    </source>
</evidence>
<keyword evidence="4" id="KW-1185">Reference proteome</keyword>
<feature type="signal peptide" evidence="2">
    <location>
        <begin position="1"/>
        <end position="18"/>
    </location>
</feature>
<sequence length="85" mass="8518">MMRMRHLTVILFGGLALAACGKSHDTAEALDNAAAQSDPAAAAALNDQAEAIRNDGATGDLSAPNSTAQNALQAAGNAAVENSVR</sequence>
<feature type="chain" id="PRO_5047487908" description="Lipoprotein" evidence="2">
    <location>
        <begin position="19"/>
        <end position="85"/>
    </location>
</feature>
<proteinExistence type="predicted"/>
<dbReference type="EMBL" id="JAHKRT010000004">
    <property type="protein sequence ID" value="MBU3078101.1"/>
    <property type="molecule type" value="Genomic_DNA"/>
</dbReference>
<evidence type="ECO:0008006" key="5">
    <source>
        <dbReference type="Google" id="ProtNLM"/>
    </source>
</evidence>
<dbReference type="PROSITE" id="PS51257">
    <property type="entry name" value="PROKAR_LIPOPROTEIN"/>
    <property type="match status" value="1"/>
</dbReference>
<evidence type="ECO:0000313" key="4">
    <source>
        <dbReference type="Proteomes" id="UP000776276"/>
    </source>
</evidence>
<feature type="region of interest" description="Disordered" evidence="1">
    <location>
        <begin position="55"/>
        <end position="85"/>
    </location>
</feature>
<dbReference type="Proteomes" id="UP000776276">
    <property type="component" value="Unassembled WGS sequence"/>
</dbReference>
<gene>
    <name evidence="3" type="ORF">KOF26_09505</name>
</gene>
<comment type="caution">
    <text evidence="3">The sequence shown here is derived from an EMBL/GenBank/DDBJ whole genome shotgun (WGS) entry which is preliminary data.</text>
</comment>
<feature type="compositionally biased region" description="Low complexity" evidence="1">
    <location>
        <begin position="68"/>
        <end position="79"/>
    </location>
</feature>
<organism evidence="3 4">
    <name type="scientific">Sphingomonas quercus</name>
    <dbReference type="NCBI Taxonomy" id="2842451"/>
    <lineage>
        <taxon>Bacteria</taxon>
        <taxon>Pseudomonadati</taxon>
        <taxon>Pseudomonadota</taxon>
        <taxon>Alphaproteobacteria</taxon>
        <taxon>Sphingomonadales</taxon>
        <taxon>Sphingomonadaceae</taxon>
        <taxon>Sphingomonas</taxon>
    </lineage>
</organism>
<accession>A0ABS6BJU5</accession>
<reference evidence="3 4" key="1">
    <citation type="submission" date="2021-06" db="EMBL/GenBank/DDBJ databases">
        <title>Sphingomonas sp. XMGL2, whole genome shotgun sequencing project.</title>
        <authorList>
            <person name="Zhao G."/>
            <person name="Shen L."/>
        </authorList>
    </citation>
    <scope>NUCLEOTIDE SEQUENCE [LARGE SCALE GENOMIC DNA]</scope>
    <source>
        <strain evidence="3 4">XMGL2</strain>
    </source>
</reference>
<keyword evidence="2" id="KW-0732">Signal</keyword>